<dbReference type="Proteomes" id="UP000007306">
    <property type="component" value="Chromosome 11"/>
</dbReference>
<dbReference type="EnsemblPlants" id="ORGLA11G0045400.1">
    <property type="protein sequence ID" value="ORGLA11G0045400.1"/>
    <property type="gene ID" value="ORGLA11G0045400"/>
</dbReference>
<feature type="transmembrane region" description="Helical" evidence="2">
    <location>
        <begin position="139"/>
        <end position="160"/>
    </location>
</feature>
<keyword evidence="2" id="KW-1133">Transmembrane helix</keyword>
<proteinExistence type="predicted"/>
<reference evidence="3" key="1">
    <citation type="submission" date="2015-06" db="UniProtKB">
        <authorList>
            <consortium name="EnsemblPlants"/>
        </authorList>
    </citation>
    <scope>IDENTIFICATION</scope>
</reference>
<dbReference type="Gramene" id="ORGLA11G0045400.1">
    <property type="protein sequence ID" value="ORGLA11G0045400.1"/>
    <property type="gene ID" value="ORGLA11G0045400"/>
</dbReference>
<sequence>GRRVEGHGDALPPLPRLRLLPPRRRRLPGRATRRRGAHAGRHGLLRRGGRLRRRRAPAPPGIRGIGRRRRRRRGDAGYESQAERRHRETCKKFIALIVFFVEAMLAAITYLAWSLQPNENDAPPPQPTGHDDDDEPSPASIVVCVAATLSGPYLGVWALFVRSILLRGCFVAGDAMCVAAVCVGMSWLFVPVVAGIVLRQINAVLYGHWLYGIAMAGFLGYSLAVNERYQELMLIIGKSQPRTAADASGLLVGRETSDACPAQIDENASVRLSHQGGCFSVSGHCPSCHCPRQVSEP</sequence>
<feature type="transmembrane region" description="Helical" evidence="2">
    <location>
        <begin position="172"/>
        <end position="197"/>
    </location>
</feature>
<organism evidence="3 4">
    <name type="scientific">Oryza glaberrima</name>
    <name type="common">African rice</name>
    <dbReference type="NCBI Taxonomy" id="4538"/>
    <lineage>
        <taxon>Eukaryota</taxon>
        <taxon>Viridiplantae</taxon>
        <taxon>Streptophyta</taxon>
        <taxon>Embryophyta</taxon>
        <taxon>Tracheophyta</taxon>
        <taxon>Spermatophyta</taxon>
        <taxon>Magnoliopsida</taxon>
        <taxon>Liliopsida</taxon>
        <taxon>Poales</taxon>
        <taxon>Poaceae</taxon>
        <taxon>BOP clade</taxon>
        <taxon>Oryzoideae</taxon>
        <taxon>Oryzeae</taxon>
        <taxon>Oryzinae</taxon>
        <taxon>Oryza</taxon>
    </lineage>
</organism>
<keyword evidence="2" id="KW-0812">Transmembrane</keyword>
<feature type="compositionally biased region" description="Basic residues" evidence="1">
    <location>
        <begin position="22"/>
        <end position="56"/>
    </location>
</feature>
<feature type="transmembrane region" description="Helical" evidence="2">
    <location>
        <begin position="203"/>
        <end position="224"/>
    </location>
</feature>
<accession>I1QY62</accession>
<dbReference type="AlphaFoldDB" id="I1QY62"/>
<feature type="transmembrane region" description="Helical" evidence="2">
    <location>
        <begin position="93"/>
        <end position="113"/>
    </location>
</feature>
<name>I1QY62_ORYGL</name>
<evidence type="ECO:0000313" key="4">
    <source>
        <dbReference type="Proteomes" id="UP000007306"/>
    </source>
</evidence>
<evidence type="ECO:0000256" key="2">
    <source>
        <dbReference type="SAM" id="Phobius"/>
    </source>
</evidence>
<evidence type="ECO:0000256" key="1">
    <source>
        <dbReference type="SAM" id="MobiDB-lite"/>
    </source>
</evidence>
<reference evidence="3 4" key="2">
    <citation type="submission" date="2018-04" db="EMBL/GenBank/DDBJ databases">
        <title>OglaRS2 (Oryza glaberrima Reference Sequence Version 2).</title>
        <authorList>
            <person name="Zhang J."/>
            <person name="Kudrna D."/>
            <person name="Lee S."/>
            <person name="Talag J."/>
            <person name="Rajasekar S."/>
            <person name="Wing R.A."/>
        </authorList>
    </citation>
    <scope>NUCLEOTIDE SEQUENCE [LARGE SCALE GENOMIC DNA]</scope>
    <source>
        <strain evidence="3 4">cv. IRGC 96717</strain>
    </source>
</reference>
<feature type="region of interest" description="Disordered" evidence="1">
    <location>
        <begin position="22"/>
        <end position="83"/>
    </location>
</feature>
<dbReference type="HOGENOM" id="CLU_081750_0_0_1"/>
<keyword evidence="2" id="KW-0472">Membrane</keyword>
<keyword evidence="4" id="KW-1185">Reference proteome</keyword>
<protein>
    <submittedName>
        <fullName evidence="3">Uncharacterized protein</fullName>
    </submittedName>
</protein>
<evidence type="ECO:0000313" key="3">
    <source>
        <dbReference type="EnsemblPlants" id="ORGLA11G0045400.1"/>
    </source>
</evidence>